<organism evidence="1 2">
    <name type="scientific">Polarella glacialis</name>
    <name type="common">Dinoflagellate</name>
    <dbReference type="NCBI Taxonomy" id="89957"/>
    <lineage>
        <taxon>Eukaryota</taxon>
        <taxon>Sar</taxon>
        <taxon>Alveolata</taxon>
        <taxon>Dinophyceae</taxon>
        <taxon>Suessiales</taxon>
        <taxon>Suessiaceae</taxon>
        <taxon>Polarella</taxon>
    </lineage>
</organism>
<accession>A0A813I4F7</accession>
<gene>
    <name evidence="1" type="ORF">PGLA2088_LOCUS3463</name>
</gene>
<proteinExistence type="predicted"/>
<protein>
    <submittedName>
        <fullName evidence="1">Uncharacterized protein</fullName>
    </submittedName>
</protein>
<feature type="non-terminal residue" evidence="1">
    <location>
        <position position="1"/>
    </location>
</feature>
<dbReference type="AlphaFoldDB" id="A0A813I4F7"/>
<dbReference type="Proteomes" id="UP000626109">
    <property type="component" value="Unassembled WGS sequence"/>
</dbReference>
<evidence type="ECO:0000313" key="2">
    <source>
        <dbReference type="Proteomes" id="UP000626109"/>
    </source>
</evidence>
<dbReference type="EMBL" id="CAJNNW010003000">
    <property type="protein sequence ID" value="CAE8644910.1"/>
    <property type="molecule type" value="Genomic_DNA"/>
</dbReference>
<feature type="non-terminal residue" evidence="1">
    <location>
        <position position="142"/>
    </location>
</feature>
<name>A0A813I4F7_POLGL</name>
<evidence type="ECO:0000313" key="1">
    <source>
        <dbReference type="EMBL" id="CAE8644910.1"/>
    </source>
</evidence>
<comment type="caution">
    <text evidence="1">The sequence shown here is derived from an EMBL/GenBank/DDBJ whole genome shotgun (WGS) entry which is preliminary data.</text>
</comment>
<reference evidence="1" key="1">
    <citation type="submission" date="2021-02" db="EMBL/GenBank/DDBJ databases">
        <authorList>
            <person name="Dougan E. K."/>
            <person name="Rhodes N."/>
            <person name="Thang M."/>
            <person name="Chan C."/>
        </authorList>
    </citation>
    <scope>NUCLEOTIDE SEQUENCE</scope>
</reference>
<sequence length="142" mass="15789">DSMIESLVSRMPQQSREQYEHFFLQLSFIASTTTRLRNALECGSAETVEEALESAENVGVLPYLMKMAVAQADTEVRGSHESHETWLGSTDECMAPLLQSQAVNMVNQKALARSNDLLGGRQQHNKEMARNVMMGLADANEK</sequence>